<dbReference type="GO" id="GO:0016020">
    <property type="term" value="C:membrane"/>
    <property type="evidence" value="ECO:0007669"/>
    <property type="project" value="UniProtKB-SubCell"/>
</dbReference>
<comment type="subcellular location">
    <subcellularLocation>
        <location evidence="1">Membrane</location>
        <topology evidence="1">Multi-pass membrane protein</topology>
    </subcellularLocation>
</comment>
<accession>A0A5P1FQW1</accession>
<dbReference type="EMBL" id="CM007381">
    <property type="protein sequence ID" value="ONK80695.1"/>
    <property type="molecule type" value="Genomic_DNA"/>
</dbReference>
<evidence type="ECO:0000313" key="3">
    <source>
        <dbReference type="Proteomes" id="UP000243459"/>
    </source>
</evidence>
<dbReference type="InterPro" id="IPR004345">
    <property type="entry name" value="TB2_DP1_HVA22"/>
</dbReference>
<dbReference type="Pfam" id="PF03134">
    <property type="entry name" value="TB2_DP1_HVA22"/>
    <property type="match status" value="1"/>
</dbReference>
<dbReference type="PANTHER" id="PTHR12300:SF117">
    <property type="entry name" value="LP05237P-RELATED"/>
    <property type="match status" value="1"/>
</dbReference>
<name>A0A5P1FQW1_ASPOF</name>
<dbReference type="PANTHER" id="PTHR12300">
    <property type="entry name" value="HVA22-LIKE PROTEINS"/>
    <property type="match status" value="1"/>
</dbReference>
<evidence type="ECO:0000313" key="2">
    <source>
        <dbReference type="EMBL" id="ONK80695.1"/>
    </source>
</evidence>
<gene>
    <name evidence="2" type="ORF">A4U43_C01F20700</name>
</gene>
<dbReference type="OMA" id="MQELRFW"/>
<reference evidence="3" key="1">
    <citation type="journal article" date="2017" name="Nat. Commun.">
        <title>The asparagus genome sheds light on the origin and evolution of a young Y chromosome.</title>
        <authorList>
            <person name="Harkess A."/>
            <person name="Zhou J."/>
            <person name="Xu C."/>
            <person name="Bowers J.E."/>
            <person name="Van der Hulst R."/>
            <person name="Ayyampalayam S."/>
            <person name="Mercati F."/>
            <person name="Riccardi P."/>
            <person name="McKain M.R."/>
            <person name="Kakrana A."/>
            <person name="Tang H."/>
            <person name="Ray J."/>
            <person name="Groenendijk J."/>
            <person name="Arikit S."/>
            <person name="Mathioni S.M."/>
            <person name="Nakano M."/>
            <person name="Shan H."/>
            <person name="Telgmann-Rauber A."/>
            <person name="Kanno A."/>
            <person name="Yue Z."/>
            <person name="Chen H."/>
            <person name="Li W."/>
            <person name="Chen Y."/>
            <person name="Xu X."/>
            <person name="Zhang Y."/>
            <person name="Luo S."/>
            <person name="Chen H."/>
            <person name="Gao J."/>
            <person name="Mao Z."/>
            <person name="Pires J.C."/>
            <person name="Luo M."/>
            <person name="Kudrna D."/>
            <person name="Wing R.A."/>
            <person name="Meyers B.C."/>
            <person name="Yi K."/>
            <person name="Kong H."/>
            <person name="Lavrijsen P."/>
            <person name="Sunseri F."/>
            <person name="Falavigna A."/>
            <person name="Ye Y."/>
            <person name="Leebens-Mack J.H."/>
            <person name="Chen G."/>
        </authorList>
    </citation>
    <scope>NUCLEOTIDE SEQUENCE [LARGE SCALE GENOMIC DNA]</scope>
    <source>
        <strain evidence="3">cv. DH0086</strain>
    </source>
</reference>
<sequence>MILGYAYPAYECYKSIELNKSEIYQLRFWCQCWKLVALLTIFERIGDASISWLPMYNEAQLAFFIYLWCPKSKGTKYVYEPFGRPFMVKHESEIDRNLLELRTNDGDVAVIYWQKSASYGQTRFFKVLRYVASQSKTKPQSRTANPVLVSNMTSCAWRVNRDNRCAKYGQK</sequence>
<dbReference type="Proteomes" id="UP000243459">
    <property type="component" value="Chromosome 1"/>
</dbReference>
<evidence type="ECO:0000256" key="1">
    <source>
        <dbReference type="RuleBase" id="RU362006"/>
    </source>
</evidence>
<dbReference type="Gramene" id="ONK80695">
    <property type="protein sequence ID" value="ONK80695"/>
    <property type="gene ID" value="A4U43_C01F20700"/>
</dbReference>
<keyword evidence="3" id="KW-1185">Reference proteome</keyword>
<organism evidence="2 3">
    <name type="scientific">Asparagus officinalis</name>
    <name type="common">Garden asparagus</name>
    <dbReference type="NCBI Taxonomy" id="4686"/>
    <lineage>
        <taxon>Eukaryota</taxon>
        <taxon>Viridiplantae</taxon>
        <taxon>Streptophyta</taxon>
        <taxon>Embryophyta</taxon>
        <taxon>Tracheophyta</taxon>
        <taxon>Spermatophyta</taxon>
        <taxon>Magnoliopsida</taxon>
        <taxon>Liliopsida</taxon>
        <taxon>Asparagales</taxon>
        <taxon>Asparagaceae</taxon>
        <taxon>Asparagoideae</taxon>
        <taxon>Asparagus</taxon>
    </lineage>
</organism>
<proteinExistence type="inferred from homology"/>
<dbReference type="AlphaFoldDB" id="A0A5P1FQW1"/>
<comment type="similarity">
    <text evidence="1">Belongs to the DP1 family.</text>
</comment>
<protein>
    <recommendedName>
        <fullName evidence="1">HVA22-like protein</fullName>
    </recommendedName>
</protein>